<keyword evidence="3" id="KW-1185">Reference proteome</keyword>
<evidence type="ECO:0000313" key="2">
    <source>
        <dbReference type="EMBL" id="UWZ39469.1"/>
    </source>
</evidence>
<sequence length="233" mass="25103">MADVAVGARMDGPPAGRQHRWRLLGRAARLSFAVAAFIVLVVLAAGLHGFGHVGQQSVDTVAGTLAESIAFAVYLSLTWALFRFAPTQQLQAQAGMRRGPVRAAAWMLLAIALVFGEVYDAVVTLPHIQTDAPDAAGLARILVAANIFMSWLVLHAVYAELYAAKYYRDGGGLRFPGTDTPDYRDFAYSIGMTFGTTDVEAGPSFRRMMLPHKLFTFAFNTAILALVVNSLPG</sequence>
<protein>
    <submittedName>
        <fullName evidence="2">DUF1345 domain-containing protein</fullName>
    </submittedName>
</protein>
<proteinExistence type="predicted"/>
<feature type="transmembrane region" description="Helical" evidence="1">
    <location>
        <begin position="137"/>
        <end position="158"/>
    </location>
</feature>
<dbReference type="RefSeq" id="WP_260728881.1">
    <property type="nucleotide sequence ID" value="NZ_BAAABS010000089.1"/>
</dbReference>
<name>A0ABY5ZCT7_9ACTN</name>
<feature type="transmembrane region" description="Helical" evidence="1">
    <location>
        <begin position="62"/>
        <end position="82"/>
    </location>
</feature>
<feature type="transmembrane region" description="Helical" evidence="1">
    <location>
        <begin position="103"/>
        <end position="125"/>
    </location>
</feature>
<feature type="transmembrane region" description="Helical" evidence="1">
    <location>
        <begin position="27"/>
        <end position="50"/>
    </location>
</feature>
<dbReference type="Pfam" id="PF07077">
    <property type="entry name" value="DUF1345"/>
    <property type="match status" value="1"/>
</dbReference>
<keyword evidence="1" id="KW-1133">Transmembrane helix</keyword>
<keyword evidence="1" id="KW-0812">Transmembrane</keyword>
<dbReference type="InterPro" id="IPR009781">
    <property type="entry name" value="DUF1345"/>
</dbReference>
<gene>
    <name evidence="2" type="ORF">Drose_15250</name>
</gene>
<reference evidence="2" key="1">
    <citation type="submission" date="2021-04" db="EMBL/GenBank/DDBJ databases">
        <title>Biosynthetic gene clusters of Dactylosporangioum roseum.</title>
        <authorList>
            <person name="Hartkoorn R.C."/>
            <person name="Beaudoing E."/>
            <person name="Hot D."/>
            <person name="Moureu S."/>
        </authorList>
    </citation>
    <scope>NUCLEOTIDE SEQUENCE</scope>
    <source>
        <strain evidence="2">NRRL B-16295</strain>
    </source>
</reference>
<keyword evidence="1" id="KW-0472">Membrane</keyword>
<accession>A0ABY5ZCT7</accession>
<dbReference type="EMBL" id="CP073721">
    <property type="protein sequence ID" value="UWZ39469.1"/>
    <property type="molecule type" value="Genomic_DNA"/>
</dbReference>
<organism evidence="2 3">
    <name type="scientific">Dactylosporangium roseum</name>
    <dbReference type="NCBI Taxonomy" id="47989"/>
    <lineage>
        <taxon>Bacteria</taxon>
        <taxon>Bacillati</taxon>
        <taxon>Actinomycetota</taxon>
        <taxon>Actinomycetes</taxon>
        <taxon>Micromonosporales</taxon>
        <taxon>Micromonosporaceae</taxon>
        <taxon>Dactylosporangium</taxon>
    </lineage>
</organism>
<dbReference type="Proteomes" id="UP001058271">
    <property type="component" value="Chromosome"/>
</dbReference>
<feature type="transmembrane region" description="Helical" evidence="1">
    <location>
        <begin position="214"/>
        <end position="231"/>
    </location>
</feature>
<evidence type="ECO:0000313" key="3">
    <source>
        <dbReference type="Proteomes" id="UP001058271"/>
    </source>
</evidence>
<evidence type="ECO:0000256" key="1">
    <source>
        <dbReference type="SAM" id="Phobius"/>
    </source>
</evidence>